<sequence>MSKGRPAPSRSFSRRTTTFVEPHAPAAEEGPVRSFIALPTVTRELSPLPSSSESDDIFLSPPGKRTRQRRGRPQLLTQERRSRRDHRTVFRSLRDARIYEGAAWRLAFALLPHFHRSARCAWSALPFCSPRKKTSRHCREPDRESLPFVLLGLAFKTLQTAWADLKRAGVAVRPHLDRRLEGGMAKAPLVRTLRRLVERTEGEVFWVLDGCEKTRLKDQVSVRDTLLSEAAGRFAEWTGRFGRVAGCLLLRSVLLKATLKLRTGALTILMRHTWAQRGSIITTARTDEPKSSRSRGQGLRDRALPLVEGRVPIPQSPGDLHPRLASRILSQLGPRRQTDTDGSPVHIRPVPGLDPAPSSPPDVHTVPKVRPSSSSPLSPLPVPPDVGMRLKVSPRLTTPPLTLGPPMMEAERESARRALRSGTSGWPSWVATSVGRKEEAVAVSGKRDRGACLLTTTGATNDVQTGCHQRLGPSTQRYGDDVQQPVAGVSIEPHPARFLPERLLQKGLIYTDSRPPSPSPLVSSRLPTARKPLTTSVPFSPNLSEPPLTLRMVNRPLAASPAPSEPMRPLFTSLPLSVGRRRVDGASPRRLEDKGVWGEGSPSRAGRRDERAEQSLRMSCSVRSEL</sequence>
<feature type="region of interest" description="Disordered" evidence="1">
    <location>
        <begin position="559"/>
        <end position="626"/>
    </location>
</feature>
<feature type="compositionally biased region" description="Low complexity" evidence="1">
    <location>
        <begin position="394"/>
        <end position="406"/>
    </location>
</feature>
<feature type="region of interest" description="Disordered" evidence="1">
    <location>
        <begin position="509"/>
        <end position="546"/>
    </location>
</feature>
<organism evidence="2 3">
    <name type="scientific">Vitrella brassicaformis (strain CCMP3155)</name>
    <dbReference type="NCBI Taxonomy" id="1169540"/>
    <lineage>
        <taxon>Eukaryota</taxon>
        <taxon>Sar</taxon>
        <taxon>Alveolata</taxon>
        <taxon>Colpodellida</taxon>
        <taxon>Vitrellaceae</taxon>
        <taxon>Vitrella</taxon>
    </lineage>
</organism>
<dbReference type="Proteomes" id="UP000041254">
    <property type="component" value="Unassembled WGS sequence"/>
</dbReference>
<feature type="region of interest" description="Disordered" evidence="1">
    <location>
        <begin position="281"/>
        <end position="406"/>
    </location>
</feature>
<evidence type="ECO:0000313" key="2">
    <source>
        <dbReference type="EMBL" id="CEM06439.1"/>
    </source>
</evidence>
<reference evidence="2 3" key="1">
    <citation type="submission" date="2014-11" db="EMBL/GenBank/DDBJ databases">
        <authorList>
            <person name="Zhu J."/>
            <person name="Qi W."/>
            <person name="Song R."/>
        </authorList>
    </citation>
    <scope>NUCLEOTIDE SEQUENCE [LARGE SCALE GENOMIC DNA]</scope>
</reference>
<dbReference type="VEuPathDB" id="CryptoDB:Vbra_5643"/>
<evidence type="ECO:0000313" key="3">
    <source>
        <dbReference type="Proteomes" id="UP000041254"/>
    </source>
</evidence>
<dbReference type="InParanoid" id="A0A0G4F319"/>
<accession>A0A0G4F319</accession>
<protein>
    <submittedName>
        <fullName evidence="2">Uncharacterized protein</fullName>
    </submittedName>
</protein>
<feature type="compositionally biased region" description="Polar residues" evidence="1">
    <location>
        <begin position="533"/>
        <end position="543"/>
    </location>
</feature>
<dbReference type="EMBL" id="CDMY01000366">
    <property type="protein sequence ID" value="CEM06439.1"/>
    <property type="molecule type" value="Genomic_DNA"/>
</dbReference>
<gene>
    <name evidence="2" type="ORF">Vbra_5643</name>
</gene>
<keyword evidence="3" id="KW-1185">Reference proteome</keyword>
<dbReference type="AlphaFoldDB" id="A0A0G4F319"/>
<feature type="region of interest" description="Disordered" evidence="1">
    <location>
        <begin position="1"/>
        <end position="26"/>
    </location>
</feature>
<feature type="region of interest" description="Disordered" evidence="1">
    <location>
        <begin position="45"/>
        <end position="83"/>
    </location>
</feature>
<feature type="compositionally biased region" description="Polar residues" evidence="1">
    <location>
        <begin position="10"/>
        <end position="19"/>
    </location>
</feature>
<feature type="compositionally biased region" description="Basic and acidic residues" evidence="1">
    <location>
        <begin position="581"/>
        <end position="596"/>
    </location>
</feature>
<feature type="compositionally biased region" description="Polar residues" evidence="1">
    <location>
        <begin position="616"/>
        <end position="626"/>
    </location>
</feature>
<proteinExistence type="predicted"/>
<evidence type="ECO:0000256" key="1">
    <source>
        <dbReference type="SAM" id="MobiDB-lite"/>
    </source>
</evidence>
<name>A0A0G4F319_VITBC</name>